<accession>A0A6A6ETH2</accession>
<organism evidence="1 2">
    <name type="scientific">Zopfia rhizophila CBS 207.26</name>
    <dbReference type="NCBI Taxonomy" id="1314779"/>
    <lineage>
        <taxon>Eukaryota</taxon>
        <taxon>Fungi</taxon>
        <taxon>Dikarya</taxon>
        <taxon>Ascomycota</taxon>
        <taxon>Pezizomycotina</taxon>
        <taxon>Dothideomycetes</taxon>
        <taxon>Dothideomycetes incertae sedis</taxon>
        <taxon>Zopfiaceae</taxon>
        <taxon>Zopfia</taxon>
    </lineage>
</organism>
<evidence type="ECO:0000313" key="2">
    <source>
        <dbReference type="Proteomes" id="UP000800200"/>
    </source>
</evidence>
<dbReference type="Proteomes" id="UP000800200">
    <property type="component" value="Unassembled WGS sequence"/>
</dbReference>
<protein>
    <submittedName>
        <fullName evidence="1">Uncharacterized protein</fullName>
    </submittedName>
</protein>
<dbReference type="OrthoDB" id="3682427at2759"/>
<reference evidence="1" key="1">
    <citation type="journal article" date="2020" name="Stud. Mycol.">
        <title>101 Dothideomycetes genomes: a test case for predicting lifestyles and emergence of pathogens.</title>
        <authorList>
            <person name="Haridas S."/>
            <person name="Albert R."/>
            <person name="Binder M."/>
            <person name="Bloem J."/>
            <person name="Labutti K."/>
            <person name="Salamov A."/>
            <person name="Andreopoulos B."/>
            <person name="Baker S."/>
            <person name="Barry K."/>
            <person name="Bills G."/>
            <person name="Bluhm B."/>
            <person name="Cannon C."/>
            <person name="Castanera R."/>
            <person name="Culley D."/>
            <person name="Daum C."/>
            <person name="Ezra D."/>
            <person name="Gonzalez J."/>
            <person name="Henrissat B."/>
            <person name="Kuo A."/>
            <person name="Liang C."/>
            <person name="Lipzen A."/>
            <person name="Lutzoni F."/>
            <person name="Magnuson J."/>
            <person name="Mondo S."/>
            <person name="Nolan M."/>
            <person name="Ohm R."/>
            <person name="Pangilinan J."/>
            <person name="Park H.-J."/>
            <person name="Ramirez L."/>
            <person name="Alfaro M."/>
            <person name="Sun H."/>
            <person name="Tritt A."/>
            <person name="Yoshinaga Y."/>
            <person name="Zwiers L.-H."/>
            <person name="Turgeon B."/>
            <person name="Goodwin S."/>
            <person name="Spatafora J."/>
            <person name="Crous P."/>
            <person name="Grigoriev I."/>
        </authorList>
    </citation>
    <scope>NUCLEOTIDE SEQUENCE</scope>
    <source>
        <strain evidence="1">CBS 207.26</strain>
    </source>
</reference>
<dbReference type="EMBL" id="ML994614">
    <property type="protein sequence ID" value="KAF2193186.1"/>
    <property type="molecule type" value="Genomic_DNA"/>
</dbReference>
<sequence length="128" mass="13051">MTNHTMGNCSQTPPQPPTTSPFVAIPIGGPNSTILDACCGGVGIATYGHFESKNSSYSSCYQYCNTTALSCQDSSVYKCVASGFQGSILCGDGEVQTSAGSRHGPRGASKLLLSMIGMGIVGTVLGMA</sequence>
<gene>
    <name evidence="1" type="ORF">K469DRAFT_693220</name>
</gene>
<name>A0A6A6ETH2_9PEZI</name>
<keyword evidence="2" id="KW-1185">Reference proteome</keyword>
<evidence type="ECO:0000313" key="1">
    <source>
        <dbReference type="EMBL" id="KAF2193186.1"/>
    </source>
</evidence>
<dbReference type="AlphaFoldDB" id="A0A6A6ETH2"/>
<proteinExistence type="predicted"/>